<comment type="caution">
    <text evidence="2">The sequence shown here is derived from an EMBL/GenBank/DDBJ whole genome shotgun (WGS) entry which is preliminary data.</text>
</comment>
<dbReference type="PROSITE" id="PS51318">
    <property type="entry name" value="TAT"/>
    <property type="match status" value="1"/>
</dbReference>
<evidence type="ECO:0000313" key="2">
    <source>
        <dbReference type="EMBL" id="MBY5958010.1"/>
    </source>
</evidence>
<reference evidence="2" key="1">
    <citation type="submission" date="2021-06" db="EMBL/GenBank/DDBJ databases">
        <title>44 bacteria genomes isolated from Dapeng, Shenzhen.</title>
        <authorList>
            <person name="Zheng W."/>
            <person name="Yu S."/>
            <person name="Huang Y."/>
        </authorList>
    </citation>
    <scope>NUCLEOTIDE SEQUENCE</scope>
    <source>
        <strain evidence="2">DP5N28-2</strain>
    </source>
</reference>
<protein>
    <submittedName>
        <fullName evidence="2">Sugar phosphate isomerase/epimerase</fullName>
    </submittedName>
</protein>
<dbReference type="PANTHER" id="PTHR12110:SF41">
    <property type="entry name" value="INOSOSE DEHYDRATASE"/>
    <property type="match status" value="1"/>
</dbReference>
<dbReference type="EMBL" id="JAHVHU010000007">
    <property type="protein sequence ID" value="MBY5958010.1"/>
    <property type="molecule type" value="Genomic_DNA"/>
</dbReference>
<evidence type="ECO:0000259" key="1">
    <source>
        <dbReference type="Pfam" id="PF01261"/>
    </source>
</evidence>
<dbReference type="InterPro" id="IPR050312">
    <property type="entry name" value="IolE/XylAMocC-like"/>
</dbReference>
<dbReference type="Proteomes" id="UP000753961">
    <property type="component" value="Unassembled WGS sequence"/>
</dbReference>
<gene>
    <name evidence="2" type="ORF">KUV50_07710</name>
</gene>
<organism evidence="2 3">
    <name type="scientific">Membranihabitans marinus</name>
    <dbReference type="NCBI Taxonomy" id="1227546"/>
    <lineage>
        <taxon>Bacteria</taxon>
        <taxon>Pseudomonadati</taxon>
        <taxon>Bacteroidota</taxon>
        <taxon>Saprospiria</taxon>
        <taxon>Saprospirales</taxon>
        <taxon>Saprospiraceae</taxon>
        <taxon>Membranihabitans</taxon>
    </lineage>
</organism>
<keyword evidence="2" id="KW-0413">Isomerase</keyword>
<dbReference type="InterPro" id="IPR036237">
    <property type="entry name" value="Xyl_isomerase-like_sf"/>
</dbReference>
<dbReference type="RefSeq" id="WP_222579546.1">
    <property type="nucleotide sequence ID" value="NZ_JAHVHU010000007.1"/>
</dbReference>
<name>A0A953HT96_9BACT</name>
<dbReference type="InterPro" id="IPR013022">
    <property type="entry name" value="Xyl_isomerase-like_TIM-brl"/>
</dbReference>
<proteinExistence type="predicted"/>
<dbReference type="GO" id="GO:0016853">
    <property type="term" value="F:isomerase activity"/>
    <property type="evidence" value="ECO:0007669"/>
    <property type="project" value="UniProtKB-KW"/>
</dbReference>
<dbReference type="InterPro" id="IPR006311">
    <property type="entry name" value="TAT_signal"/>
</dbReference>
<sequence>MKNHIPGTRRDFIKNATILSAAAPIMPHLLWSQAPSPVNDELQIHLFSKHFQFLNYEEMAEKAAEMGFDGLDLTVRRGGHVEPEHVEQELPKAVKAMNQAGLQPVLMATNVNDAGDELSQRVLRTAADQGITHYRMQYYRYLEDKTIPESIVHYQHQAEKLAKLNQKLGLMGCYQNHAGIRMGSSIWELYALIMNASEKGLGAQYDIRHATVEGGLNWSKGLQLIHPRIQSFVIKDFKWMEKDGKWFPQNVPFGEGMVEWKTYFQLLKSYGINVPVSLHLEYPLGGAEKGRSDIEVEPQVVYDAMKRDLNNVRKLWAEV</sequence>
<dbReference type="PANTHER" id="PTHR12110">
    <property type="entry name" value="HYDROXYPYRUVATE ISOMERASE"/>
    <property type="match status" value="1"/>
</dbReference>
<dbReference type="AlphaFoldDB" id="A0A953HT96"/>
<keyword evidence="3" id="KW-1185">Reference proteome</keyword>
<dbReference type="Pfam" id="PF01261">
    <property type="entry name" value="AP_endonuc_2"/>
    <property type="match status" value="1"/>
</dbReference>
<dbReference type="SUPFAM" id="SSF51658">
    <property type="entry name" value="Xylose isomerase-like"/>
    <property type="match status" value="1"/>
</dbReference>
<evidence type="ECO:0000313" key="3">
    <source>
        <dbReference type="Proteomes" id="UP000753961"/>
    </source>
</evidence>
<dbReference type="Gene3D" id="3.20.20.150">
    <property type="entry name" value="Divalent-metal-dependent TIM barrel enzymes"/>
    <property type="match status" value="1"/>
</dbReference>
<accession>A0A953HT96</accession>
<feature type="domain" description="Xylose isomerase-like TIM barrel" evidence="1">
    <location>
        <begin position="61"/>
        <end position="282"/>
    </location>
</feature>